<sequence>MEDHGKLSKHFWLTQGMARTLGVNVNDALKDGRMARGAYAELVAACCHCDRAESCMAWMGQQTAQADTLPDWCAIKPTLEALREPA</sequence>
<dbReference type="Proteomes" id="UP000295733">
    <property type="component" value="Unassembled WGS sequence"/>
</dbReference>
<dbReference type="Pfam" id="PF20056">
    <property type="entry name" value="DUF6455"/>
    <property type="match status" value="1"/>
</dbReference>
<dbReference type="EMBL" id="SLXL01000002">
    <property type="protein sequence ID" value="TCP26464.1"/>
    <property type="molecule type" value="Genomic_DNA"/>
</dbReference>
<dbReference type="InterPro" id="IPR045601">
    <property type="entry name" value="DUF6455"/>
</dbReference>
<dbReference type="AlphaFoldDB" id="A0A4R2NXR9"/>
<evidence type="ECO:0000313" key="3">
    <source>
        <dbReference type="Proteomes" id="UP000295733"/>
    </source>
</evidence>
<feature type="domain" description="DUF6455" evidence="1">
    <location>
        <begin position="1"/>
        <end position="84"/>
    </location>
</feature>
<accession>A0A4R2NXR9</accession>
<proteinExistence type="predicted"/>
<name>A0A4R2NXR9_RHOAD</name>
<protein>
    <recommendedName>
        <fullName evidence="1">DUF6455 domain-containing protein</fullName>
    </recommendedName>
</protein>
<reference evidence="2 3" key="1">
    <citation type="submission" date="2019-03" db="EMBL/GenBank/DDBJ databases">
        <title>Genomic Encyclopedia of Type Strains, Phase IV (KMG-IV): sequencing the most valuable type-strain genomes for metagenomic binning, comparative biology and taxonomic classification.</title>
        <authorList>
            <person name="Goeker M."/>
        </authorList>
    </citation>
    <scope>NUCLEOTIDE SEQUENCE [LARGE SCALE GENOMIC DNA]</scope>
    <source>
        <strain evidence="2 3">DSM 2781</strain>
    </source>
</reference>
<comment type="caution">
    <text evidence="2">The sequence shown here is derived from an EMBL/GenBank/DDBJ whole genome shotgun (WGS) entry which is preliminary data.</text>
</comment>
<evidence type="ECO:0000259" key="1">
    <source>
        <dbReference type="Pfam" id="PF20056"/>
    </source>
</evidence>
<dbReference type="RefSeq" id="WP_200276684.1">
    <property type="nucleotide sequence ID" value="NZ_NRRP01000027.1"/>
</dbReference>
<organism evidence="2 3">
    <name type="scientific">Rhodovulum adriaticum</name>
    <name type="common">Rhodopseudomonas adriatica</name>
    <dbReference type="NCBI Taxonomy" id="35804"/>
    <lineage>
        <taxon>Bacteria</taxon>
        <taxon>Pseudomonadati</taxon>
        <taxon>Pseudomonadota</taxon>
        <taxon>Alphaproteobacteria</taxon>
        <taxon>Rhodobacterales</taxon>
        <taxon>Paracoccaceae</taxon>
        <taxon>Rhodovulum</taxon>
    </lineage>
</organism>
<gene>
    <name evidence="2" type="ORF">EV656_102433</name>
</gene>
<evidence type="ECO:0000313" key="2">
    <source>
        <dbReference type="EMBL" id="TCP26464.1"/>
    </source>
</evidence>
<keyword evidence="3" id="KW-1185">Reference proteome</keyword>